<reference evidence="3" key="1">
    <citation type="submission" date="2016-10" db="EMBL/GenBank/DDBJ databases">
        <authorList>
            <person name="Varghese N."/>
            <person name="Submissions S."/>
        </authorList>
    </citation>
    <scope>NUCLEOTIDE SEQUENCE [LARGE SCALE GENOMIC DNA]</scope>
    <source>
        <strain evidence="3">CGMCC 1.10218</strain>
    </source>
</reference>
<organism evidence="2 3">
    <name type="scientific">Deinococcus reticulitermitis</name>
    <dbReference type="NCBI Taxonomy" id="856736"/>
    <lineage>
        <taxon>Bacteria</taxon>
        <taxon>Thermotogati</taxon>
        <taxon>Deinococcota</taxon>
        <taxon>Deinococci</taxon>
        <taxon>Deinococcales</taxon>
        <taxon>Deinococcaceae</taxon>
        <taxon>Deinococcus</taxon>
    </lineage>
</organism>
<dbReference type="Gene3D" id="2.60.40.3700">
    <property type="match status" value="1"/>
</dbReference>
<dbReference type="AlphaFoldDB" id="A0A1H7CUF3"/>
<evidence type="ECO:0000256" key="1">
    <source>
        <dbReference type="SAM" id="SignalP"/>
    </source>
</evidence>
<dbReference type="Pfam" id="PF21172">
    <property type="entry name" value="CueP"/>
    <property type="match status" value="1"/>
</dbReference>
<keyword evidence="3" id="KW-1185">Reference proteome</keyword>
<dbReference type="STRING" id="856736.SAMN04488058_13015"/>
<evidence type="ECO:0000313" key="2">
    <source>
        <dbReference type="EMBL" id="SEJ89465.1"/>
    </source>
</evidence>
<keyword evidence="1" id="KW-0732">Signal</keyword>
<proteinExistence type="predicted"/>
<gene>
    <name evidence="2" type="ORF">SAMN04488058_13015</name>
</gene>
<evidence type="ECO:0000313" key="3">
    <source>
        <dbReference type="Proteomes" id="UP000199223"/>
    </source>
</evidence>
<dbReference type="Proteomes" id="UP000199223">
    <property type="component" value="Unassembled WGS sequence"/>
</dbReference>
<feature type="chain" id="PRO_5011434196" evidence="1">
    <location>
        <begin position="21"/>
        <end position="178"/>
    </location>
</feature>
<dbReference type="InterPro" id="IPR047808">
    <property type="entry name" value="CueP-like"/>
</dbReference>
<dbReference type="RefSeq" id="WP_092265735.1">
    <property type="nucleotide sequence ID" value="NZ_FNZA01000030.1"/>
</dbReference>
<protein>
    <submittedName>
        <fullName evidence="2">Uncharacterized protein</fullName>
    </submittedName>
</protein>
<dbReference type="NCBIfam" id="NF038094">
    <property type="entry name" value="CueP_fam"/>
    <property type="match status" value="1"/>
</dbReference>
<feature type="signal peptide" evidence="1">
    <location>
        <begin position="1"/>
        <end position="20"/>
    </location>
</feature>
<accession>A0A1H7CUF3</accession>
<dbReference type="EMBL" id="FNZA01000030">
    <property type="protein sequence ID" value="SEJ89465.1"/>
    <property type="molecule type" value="Genomic_DNA"/>
</dbReference>
<sequence length="178" mass="19214">MHKTLSVILTGTLLSTLAFAQPPSLAPNPAVLGGVSPQQALKLANTWRAQGGLQSYVTPEAVHFTFPDGQKRAIALPKGQMVVAIAPYITKTHPCKTHFTSGCQGELVNTPVKVHVTTRTGKTVLQKTIRTLDNGFLELWLDRSQHYKVTLTAQGKTTRGTLATLPSSDTCVTTLQLR</sequence>
<dbReference type="OrthoDB" id="73040at2"/>
<name>A0A1H7CUF3_9DEIO</name>